<dbReference type="NCBIfam" id="NF012200">
    <property type="entry name" value="choice_anch_D"/>
    <property type="match status" value="1"/>
</dbReference>
<feature type="domain" description="Secretion system C-terminal sorting" evidence="3">
    <location>
        <begin position="831"/>
        <end position="906"/>
    </location>
</feature>
<reference evidence="4" key="1">
    <citation type="submission" date="2021-02" db="EMBL/GenBank/DDBJ databases">
        <title>Natronogracilivirga saccharolytica gen. nov. sp. nov. a new anaerobic, haloalkiliphilic carbohydrate-fermenting bacterium from soda lake and proposing of Cyclonatronumiaceae fam. nov. in the phylum Balneolaeota.</title>
        <authorList>
            <person name="Zhilina T.N."/>
            <person name="Sorokin D.Y."/>
            <person name="Zavarzina D.G."/>
            <person name="Toshchakov S.V."/>
            <person name="Kublanov I.V."/>
        </authorList>
    </citation>
    <scope>NUCLEOTIDE SEQUENCE</scope>
    <source>
        <strain evidence="4">Z-1702</strain>
    </source>
</reference>
<comment type="caution">
    <text evidence="4">The sequence shown here is derived from an EMBL/GenBank/DDBJ whole genome shotgun (WGS) entry which is preliminary data.</text>
</comment>
<dbReference type="InterPro" id="IPR005135">
    <property type="entry name" value="Endo/exonuclease/phosphatase"/>
</dbReference>
<dbReference type="InterPro" id="IPR051916">
    <property type="entry name" value="GPI-anchor_lipid_remodeler"/>
</dbReference>
<proteinExistence type="predicted"/>
<feature type="chain" id="PRO_5035291944" evidence="1">
    <location>
        <begin position="29"/>
        <end position="909"/>
    </location>
</feature>
<sequence length="909" mass="103061">MKHRLLCHPSAIFFVFITGLLFFSQAAAQFAVTPDEFEFPPQQIGISSEIQEFTVTNENDEPFTLHPGQIGIRGKDALSTELSVLSYNIETDDGDWPARFAYILEEVRELDVDVIGLQEVIQRADLDNQAMQMADSLGFYYYFDSVDDEGRDHRFGNAIVSRYPIEETNFRALEPLNQYRKGLHARLDVEGNTVDVYTTHLHHVGLDHDIRKTQITDFLDFIDETNSGGYIFVTGDFNANPDWEETRLMYDDFTDVYPLFHENHLDPEHGTLNPRLGHQQRRIDYVFFNSESIDRLAPLSAEIILDKEHENPDMESDHFGVFARFELLSDDTDFVLHNLEESVELQPEEQTTVELSFLPQTEGVKEIILTIQEHDIPVSGEAFDATVTDLPWSEDFSGADEFEVPFGWNSNAENWYVFNSSHAGGEAPEVLFWWEPVSEGRFHLRTPPFRTTGLDSLELTFRHQVDNFEDPGIYDLQLVSIADGEEHLIAEWADPDNISAEELSFELNRTDHGVGADRLFLAWVFDGASDNIVRWSIDDIVLGAFPALAMSPDGYDFERQQIHTSSDTITVTMENIGGGVIELEPEDIRIDGDDAGSFMLEGPSEAVALASGESIDVRVAFVPEEEGQLEAMLYAGNTFAMLTGESFDPTITELPWEEDFSKQVQGGIPEGWESDTRNWETFNLNNAGGEPPEMVFWWQPEKEGRFYLKTPEFDLAGRDSLTLSYKYRVRNFEDPGEYTLSVIAIADGDEHVIEEWVDPPFINATEFSGVITRDDHGLGSESFRLAWVFDGTTNNMTSWDIDDIRLADEPIETRSTADADIPSEFALGQNYPNPFNPATNIAFQVPENSRVTLEVYDVTGRRITTLVDDQLDAGYHEVTFDGTRLASGVYLYRMQAGDFVQTRKFMLVK</sequence>
<dbReference type="GO" id="GO:0016020">
    <property type="term" value="C:membrane"/>
    <property type="evidence" value="ECO:0007669"/>
    <property type="project" value="GOC"/>
</dbReference>
<evidence type="ECO:0000256" key="1">
    <source>
        <dbReference type="SAM" id="SignalP"/>
    </source>
</evidence>
<evidence type="ECO:0000259" key="3">
    <source>
        <dbReference type="Pfam" id="PF18962"/>
    </source>
</evidence>
<feature type="signal peptide" evidence="1">
    <location>
        <begin position="1"/>
        <end position="28"/>
    </location>
</feature>
<accession>A0A8J7RJD1</accession>
<dbReference type="AlphaFoldDB" id="A0A8J7RJD1"/>
<organism evidence="4 5">
    <name type="scientific">Natronogracilivirga saccharolytica</name>
    <dbReference type="NCBI Taxonomy" id="2812953"/>
    <lineage>
        <taxon>Bacteria</taxon>
        <taxon>Pseudomonadati</taxon>
        <taxon>Balneolota</taxon>
        <taxon>Balneolia</taxon>
        <taxon>Balneolales</taxon>
        <taxon>Cyclonatronaceae</taxon>
        <taxon>Natronogracilivirga</taxon>
    </lineage>
</organism>
<evidence type="ECO:0000259" key="2">
    <source>
        <dbReference type="Pfam" id="PF03372"/>
    </source>
</evidence>
<dbReference type="Gene3D" id="2.60.40.4070">
    <property type="match status" value="1"/>
</dbReference>
<dbReference type="Pfam" id="PF03372">
    <property type="entry name" value="Exo_endo_phos"/>
    <property type="match status" value="1"/>
</dbReference>
<name>A0A8J7RJD1_9BACT</name>
<keyword evidence="4" id="KW-0255">Endonuclease</keyword>
<dbReference type="GO" id="GO:0004519">
    <property type="term" value="F:endonuclease activity"/>
    <property type="evidence" value="ECO:0007669"/>
    <property type="project" value="UniProtKB-KW"/>
</dbReference>
<evidence type="ECO:0000313" key="4">
    <source>
        <dbReference type="EMBL" id="MBP3192307.1"/>
    </source>
</evidence>
<dbReference type="PANTHER" id="PTHR14859:SF15">
    <property type="entry name" value="ENDONUCLEASE_EXONUCLEASE_PHOSPHATASE DOMAIN-CONTAINING PROTEIN"/>
    <property type="match status" value="1"/>
</dbReference>
<protein>
    <submittedName>
        <fullName evidence="4">Endonuclease/exonuclease/phosphatase family protein</fullName>
    </submittedName>
</protein>
<keyword evidence="5" id="KW-1185">Reference proteome</keyword>
<dbReference type="Pfam" id="PF18962">
    <property type="entry name" value="Por_Secre_tail"/>
    <property type="match status" value="1"/>
</dbReference>
<dbReference type="Proteomes" id="UP000673975">
    <property type="component" value="Unassembled WGS sequence"/>
</dbReference>
<dbReference type="PANTHER" id="PTHR14859">
    <property type="entry name" value="CALCOFLUOR WHITE HYPERSENSITIVE PROTEIN PRECURSOR"/>
    <property type="match status" value="1"/>
</dbReference>
<keyword evidence="4" id="KW-0540">Nuclease</keyword>
<gene>
    <name evidence="4" type="ORF">NATSA_06505</name>
</gene>
<dbReference type="EMBL" id="JAFIDN010000004">
    <property type="protein sequence ID" value="MBP3192307.1"/>
    <property type="molecule type" value="Genomic_DNA"/>
</dbReference>
<keyword evidence="4" id="KW-0378">Hydrolase</keyword>
<dbReference type="InterPro" id="IPR036691">
    <property type="entry name" value="Endo/exonu/phosph_ase_sf"/>
</dbReference>
<dbReference type="SUPFAM" id="SSF56219">
    <property type="entry name" value="DNase I-like"/>
    <property type="match status" value="1"/>
</dbReference>
<keyword evidence="1" id="KW-0732">Signal</keyword>
<dbReference type="InterPro" id="IPR013783">
    <property type="entry name" value="Ig-like_fold"/>
</dbReference>
<dbReference type="GO" id="GO:0006506">
    <property type="term" value="P:GPI anchor biosynthetic process"/>
    <property type="evidence" value="ECO:0007669"/>
    <property type="project" value="TreeGrafter"/>
</dbReference>
<dbReference type="Gene3D" id="2.60.40.10">
    <property type="entry name" value="Immunoglobulins"/>
    <property type="match status" value="1"/>
</dbReference>
<dbReference type="NCBIfam" id="TIGR04183">
    <property type="entry name" value="Por_Secre_tail"/>
    <property type="match status" value="1"/>
</dbReference>
<dbReference type="RefSeq" id="WP_210511209.1">
    <property type="nucleotide sequence ID" value="NZ_JAFIDN010000004.1"/>
</dbReference>
<evidence type="ECO:0000313" key="5">
    <source>
        <dbReference type="Proteomes" id="UP000673975"/>
    </source>
</evidence>
<dbReference type="Gene3D" id="3.60.10.10">
    <property type="entry name" value="Endonuclease/exonuclease/phosphatase"/>
    <property type="match status" value="1"/>
</dbReference>
<dbReference type="InterPro" id="IPR026444">
    <property type="entry name" value="Secre_tail"/>
</dbReference>
<feature type="domain" description="Endonuclease/exonuclease/phosphatase" evidence="2">
    <location>
        <begin position="85"/>
        <end position="290"/>
    </location>
</feature>